<dbReference type="KEGG" id="llu:AKJ09_04256"/>
<evidence type="ECO:0000313" key="3">
    <source>
        <dbReference type="Proteomes" id="UP000064967"/>
    </source>
</evidence>
<feature type="chain" id="PRO_5005466090" evidence="1">
    <location>
        <begin position="22"/>
        <end position="657"/>
    </location>
</feature>
<dbReference type="EMBL" id="CP012333">
    <property type="protein sequence ID" value="AKU97592.1"/>
    <property type="molecule type" value="Genomic_DNA"/>
</dbReference>
<proteinExistence type="predicted"/>
<keyword evidence="3" id="KW-1185">Reference proteome</keyword>
<dbReference type="Proteomes" id="UP000064967">
    <property type="component" value="Chromosome"/>
</dbReference>
<protein>
    <submittedName>
        <fullName evidence="2">Aminopeptidase N</fullName>
    </submittedName>
</protein>
<name>A0A0K1PVP1_9BACT</name>
<organism evidence="2 3">
    <name type="scientific">Labilithrix luteola</name>
    <dbReference type="NCBI Taxonomy" id="1391654"/>
    <lineage>
        <taxon>Bacteria</taxon>
        <taxon>Pseudomonadati</taxon>
        <taxon>Myxococcota</taxon>
        <taxon>Polyangia</taxon>
        <taxon>Polyangiales</taxon>
        <taxon>Labilitrichaceae</taxon>
        <taxon>Labilithrix</taxon>
    </lineage>
</organism>
<dbReference type="Gene3D" id="1.10.390.10">
    <property type="entry name" value="Neutral Protease Domain 2"/>
    <property type="match status" value="1"/>
</dbReference>
<keyword evidence="1" id="KW-0732">Signal</keyword>
<gene>
    <name evidence="2" type="ORF">AKJ09_04256</name>
</gene>
<reference evidence="2 3" key="1">
    <citation type="submission" date="2015-08" db="EMBL/GenBank/DDBJ databases">
        <authorList>
            <person name="Babu N.S."/>
            <person name="Beckwith C.J."/>
            <person name="Beseler K.G."/>
            <person name="Brison A."/>
            <person name="Carone J.V."/>
            <person name="Caskin T.P."/>
            <person name="Diamond M."/>
            <person name="Durham M.E."/>
            <person name="Foxe J.M."/>
            <person name="Go M."/>
            <person name="Henderson B.A."/>
            <person name="Jones I.B."/>
            <person name="McGettigan J.A."/>
            <person name="Micheletti S.J."/>
            <person name="Nasrallah M.E."/>
            <person name="Ortiz D."/>
            <person name="Piller C.R."/>
            <person name="Privatt S.R."/>
            <person name="Schneider S.L."/>
            <person name="Sharp S."/>
            <person name="Smith T.C."/>
            <person name="Stanton J.D."/>
            <person name="Ullery H.E."/>
            <person name="Wilson R.J."/>
            <person name="Serrano M.G."/>
            <person name="Buck G."/>
            <person name="Lee V."/>
            <person name="Wang Y."/>
            <person name="Carvalho R."/>
            <person name="Voegtly L."/>
            <person name="Shi R."/>
            <person name="Duckworth R."/>
            <person name="Johnson A."/>
            <person name="Loviza R."/>
            <person name="Walstead R."/>
            <person name="Shah Z."/>
            <person name="Kiflezghi M."/>
            <person name="Wade K."/>
            <person name="Ball S.L."/>
            <person name="Bradley K.W."/>
            <person name="Asai D.J."/>
            <person name="Bowman C.A."/>
            <person name="Russell D.A."/>
            <person name="Pope W.H."/>
            <person name="Jacobs-Sera D."/>
            <person name="Hendrix R.W."/>
            <person name="Hatfull G.F."/>
        </authorList>
    </citation>
    <scope>NUCLEOTIDE SEQUENCE [LARGE SCALE GENOMIC DNA]</scope>
    <source>
        <strain evidence="2 3">DSM 27648</strain>
    </source>
</reference>
<dbReference type="GO" id="GO:0004177">
    <property type="term" value="F:aminopeptidase activity"/>
    <property type="evidence" value="ECO:0007669"/>
    <property type="project" value="UniProtKB-KW"/>
</dbReference>
<dbReference type="AlphaFoldDB" id="A0A0K1PVP1"/>
<keyword evidence="2" id="KW-0645">Protease</keyword>
<dbReference type="SUPFAM" id="SSF55486">
    <property type="entry name" value="Metalloproteases ('zincins'), catalytic domain"/>
    <property type="match status" value="1"/>
</dbReference>
<evidence type="ECO:0000256" key="1">
    <source>
        <dbReference type="SAM" id="SignalP"/>
    </source>
</evidence>
<keyword evidence="2" id="KW-0378">Hydrolase</keyword>
<keyword evidence="2" id="KW-0031">Aminopeptidase</keyword>
<dbReference type="STRING" id="1391654.AKJ09_04256"/>
<evidence type="ECO:0000313" key="2">
    <source>
        <dbReference type="EMBL" id="AKU97592.1"/>
    </source>
</evidence>
<sequence length="657" mass="72096">MLRFGAAALVGALLTPAVSYAGDGHVGPWTGLADRERSVDQFLRQAIDDGAFGVVSSVRIAGRSPVLDCVHATHVVRLDPVSGEASASLDLQLRANGQELDGVGIVFDEGLRVTAASADGRDVSLEDVSYSPTRITTLRFATPLPTGETTVIHLAYEGTLACGAFAASAGVVCTKGESFGYFPQQAVLPSFVDPRRPNETALDTMTRDIEIHVPANVDVVATGEHVDDIVRDGERVSRWVIDQPLSRTVGTYVLTGRLGHVTVRDRQVPTTLFFPAPGSTVDSRMAAWSVPVLDFLEGLAGPLPYKQSLTLVRLPATVRDPGTASFGMTLLSESYTRVGELLHEETWAHENSHLYWGITIPESNSHDSRLMSEGLATLTQLDYTWARHFANEDRDAYLARRFVPMALDLRNAGMVVPPIQLGLNDGDPSSMDSTRFMLWAYFRTAATLDHLRVSVGEESFRNALDDYARECRWIGCDPRDFQRMLERAAHTKLDAFFDRWVTANTRPEVTIDFTRDESGASATFTKTDSQPMTLEVWLGLEDGRRETQRVDLQGTSTTVQLPTTGRVRSVSLNPRHDVLVEVHSAVRGDLDFDGESDGLDLLACTRLLGRKYAGEPGSGLWNIDETFDPRCDRNGNLRIEQADLDELASNFGSLKPQ</sequence>
<feature type="signal peptide" evidence="1">
    <location>
        <begin position="1"/>
        <end position="21"/>
    </location>
</feature>
<accession>A0A0K1PVP1</accession>
<dbReference type="InterPro" id="IPR027268">
    <property type="entry name" value="Peptidase_M4/M1_CTD_sf"/>
</dbReference>